<name>A0A0D7K4Y6_9BURK</name>
<protein>
    <submittedName>
        <fullName evidence="3">Transglutaminase</fullName>
    </submittedName>
</protein>
<dbReference type="Proteomes" id="UP000032566">
    <property type="component" value="Unassembled WGS sequence"/>
</dbReference>
<dbReference type="PANTHER" id="PTHR42736">
    <property type="entry name" value="PROTEIN-GLUTAMINE GAMMA-GLUTAMYLTRANSFERASE"/>
    <property type="match status" value="1"/>
</dbReference>
<feature type="domain" description="Transglutaminase-like" evidence="2">
    <location>
        <begin position="433"/>
        <end position="504"/>
    </location>
</feature>
<evidence type="ECO:0000313" key="3">
    <source>
        <dbReference type="EMBL" id="KJA09406.1"/>
    </source>
</evidence>
<organism evidence="3 4">
    <name type="scientific">Acidovorax temperans</name>
    <dbReference type="NCBI Taxonomy" id="80878"/>
    <lineage>
        <taxon>Bacteria</taxon>
        <taxon>Pseudomonadati</taxon>
        <taxon>Pseudomonadota</taxon>
        <taxon>Betaproteobacteria</taxon>
        <taxon>Burkholderiales</taxon>
        <taxon>Comamonadaceae</taxon>
        <taxon>Acidovorax</taxon>
    </lineage>
</organism>
<keyword evidence="1" id="KW-1133">Transmembrane helix</keyword>
<sequence>MSSLSSIRSGASLRQTLAQLPRDARDTLFLLVVIAWVIAPQVPTLPVWTTLLAAGVLVWRGWLAWHSRPLPSRWISSGLLAPLAVAGTVFSHGTFVGREAGVTLVIALLALKTLELRARRDALVIFFLGFFTMISSFFNSQSLLTAAAMLLALLGMLTALVNAHMPVGRPPLAQAFRTAFTMALLGAPIMAALFMFFPRMAPLWGIPGDQMVGRTGLSGSMQVGTIAELALSDAVAFRIKFDNPAQPIPPASSLYFRGPVLSAFDGREWKAEPFREDSSWAARAAMPANLKVQGPALRYEVTLEPHKRPWLMVLESTPQAPELPGNPTYMTQDLQWMTTRPVTDVVRYRAESYPEFRHGPTASVRQLREFTALPPGFNPRTLALAAQMRADPALAGDDTAALVEAAMARLRTGGYTYTLEPGVYGEHTADEFWFDRKQGFCEHIASAFVVLMRAMDVPARIVTGYQGGGQNSLDGYWTVRQSDAHAWAEVWIAERGWVRVDPTGAVAPGRVGAFERLPIPQGAIASAVGNVIGANALQQMRAVWEAVNNRWNQWVLNYSQNSQMDLLKKLGFESPSWQDLTTILGSLLGAAALGGATWTWWERRQHDPWLRLLGRTRKRLEAAGLPLPDHLPPRAMAQRVQAHWGTASGAAAPSTQAQVQRIHDWLLRLEQVRYAPQPAQQLGTLRREFNTLSWPQPTPGQ</sequence>
<feature type="transmembrane region" description="Helical" evidence="1">
    <location>
        <begin position="122"/>
        <end position="138"/>
    </location>
</feature>
<dbReference type="STRING" id="80878.RP29_16555"/>
<dbReference type="Gene3D" id="3.10.620.30">
    <property type="match status" value="1"/>
</dbReference>
<evidence type="ECO:0000313" key="4">
    <source>
        <dbReference type="Proteomes" id="UP000032566"/>
    </source>
</evidence>
<dbReference type="InterPro" id="IPR038765">
    <property type="entry name" value="Papain-like_cys_pep_sf"/>
</dbReference>
<keyword evidence="1" id="KW-0472">Membrane</keyword>
<keyword evidence="4" id="KW-1185">Reference proteome</keyword>
<feature type="transmembrane region" description="Helical" evidence="1">
    <location>
        <begin position="28"/>
        <end position="59"/>
    </location>
</feature>
<dbReference type="InterPro" id="IPR052901">
    <property type="entry name" value="Bact_TGase-like"/>
</dbReference>
<dbReference type="PATRIC" id="fig|80878.5.peg.3230"/>
<reference evidence="3 4" key="1">
    <citation type="submission" date="2014-12" db="EMBL/GenBank/DDBJ databases">
        <title>Isolation of bacteria from lake water.</title>
        <authorList>
            <person name="Sheng K.-Y."/>
            <person name="Chin P.-S."/>
            <person name="Chan K.-G."/>
            <person name="Tan G.S."/>
        </authorList>
    </citation>
    <scope>NUCLEOTIDE SEQUENCE [LARGE SCALE GENOMIC DNA]</scope>
    <source>
        <strain evidence="3 4">KY4</strain>
    </source>
</reference>
<dbReference type="RefSeq" id="WP_044401090.1">
    <property type="nucleotide sequence ID" value="NZ_JXYQ01000062.1"/>
</dbReference>
<dbReference type="EMBL" id="JXYQ01000062">
    <property type="protein sequence ID" value="KJA09406.1"/>
    <property type="molecule type" value="Genomic_DNA"/>
</dbReference>
<dbReference type="Pfam" id="PF01841">
    <property type="entry name" value="Transglut_core"/>
    <property type="match status" value="1"/>
</dbReference>
<proteinExistence type="predicted"/>
<dbReference type="Pfam" id="PF11992">
    <property type="entry name" value="TgpA_N"/>
    <property type="match status" value="1"/>
</dbReference>
<feature type="transmembrane region" description="Helical" evidence="1">
    <location>
        <begin position="175"/>
        <end position="197"/>
    </location>
</feature>
<comment type="caution">
    <text evidence="3">The sequence shown here is derived from an EMBL/GenBank/DDBJ whole genome shotgun (WGS) entry which is preliminary data.</text>
</comment>
<dbReference type="AlphaFoldDB" id="A0A0D7K4Y6"/>
<dbReference type="PANTHER" id="PTHR42736:SF1">
    <property type="entry name" value="PROTEIN-GLUTAMINE GAMMA-GLUTAMYLTRANSFERASE"/>
    <property type="match status" value="1"/>
</dbReference>
<feature type="transmembrane region" description="Helical" evidence="1">
    <location>
        <begin position="79"/>
        <end position="110"/>
    </location>
</feature>
<gene>
    <name evidence="3" type="ORF">RP29_16555</name>
</gene>
<feature type="transmembrane region" description="Helical" evidence="1">
    <location>
        <begin position="144"/>
        <end position="163"/>
    </location>
</feature>
<dbReference type="OrthoDB" id="9804872at2"/>
<dbReference type="InterPro" id="IPR002931">
    <property type="entry name" value="Transglutaminase-like"/>
</dbReference>
<dbReference type="SUPFAM" id="SSF54001">
    <property type="entry name" value="Cysteine proteinases"/>
    <property type="match status" value="1"/>
</dbReference>
<dbReference type="SMART" id="SM00460">
    <property type="entry name" value="TGc"/>
    <property type="match status" value="1"/>
</dbReference>
<accession>A0A0D7K4Y6</accession>
<keyword evidence="1" id="KW-0812">Transmembrane</keyword>
<evidence type="ECO:0000259" key="2">
    <source>
        <dbReference type="SMART" id="SM00460"/>
    </source>
</evidence>
<dbReference type="InterPro" id="IPR021878">
    <property type="entry name" value="TgpA_N"/>
</dbReference>
<evidence type="ECO:0000256" key="1">
    <source>
        <dbReference type="SAM" id="Phobius"/>
    </source>
</evidence>